<dbReference type="EMBL" id="LSRQ01000038">
    <property type="protein sequence ID" value="OAY85850.1"/>
    <property type="molecule type" value="Genomic_DNA"/>
</dbReference>
<dbReference type="InterPro" id="IPR001360">
    <property type="entry name" value="Glyco_hydro_1"/>
</dbReference>
<evidence type="ECO:0000313" key="7">
    <source>
        <dbReference type="Proteomes" id="UP000092600"/>
    </source>
</evidence>
<evidence type="ECO:0000256" key="5">
    <source>
        <dbReference type="SAM" id="SignalP"/>
    </source>
</evidence>
<comment type="caution">
    <text evidence="6">The sequence shown here is derived from an EMBL/GenBank/DDBJ whole genome shotgun (WGS) entry which is preliminary data.</text>
</comment>
<dbReference type="PROSITE" id="PS00653">
    <property type="entry name" value="GLYCOSYL_HYDROL_F1_2"/>
    <property type="match status" value="2"/>
</dbReference>
<comment type="similarity">
    <text evidence="1">Belongs to the glycosyl hydrolase 1 family.</text>
</comment>
<keyword evidence="2 5" id="KW-0732">Signal</keyword>
<gene>
    <name evidence="6" type="ORF">ACMD2_15511</name>
</gene>
<evidence type="ECO:0000313" key="6">
    <source>
        <dbReference type="EMBL" id="OAY85850.1"/>
    </source>
</evidence>
<sequence>MGEKKKKNKMKCMLMAIMVLQMLFSHVSSLHRTQFPSTFLFGAATSSYQIEGGYLEGNKSLSNWDVFTHMPGKILDGSNGDVADDHYHLYTEDVELLDYLGVNSYRFSISWARILPRGRFGEINLEGIAFYSNIIDALLLKGIQPFVTLNHFDFPYELEHRYGAWLSSEIQKDFAYFAEVCFNAFGDRVKFWTTFNEPNLLIKFSYMIGVFPPCRCSKPFGNCTSGDSAVEPYVVAHNVILSHATAVDVYRRKYQAKQGGSIGIVIATKWYEPLRNITEDYAAAQRALSFEAAWFLDPIINGDYPAEMRDIVGSNLPEFTPAEQRLLESKLDFIGINQYSSTYVRDCKYSSCQLDFYEGNALVFATDERDGVPIGKPTALSGIFVVPYGIEKVVMYMKQRYNNTPMYITENGYSQKGDSSTSMEEMVNDIERVEFIHDYLSYLSNAIRQGADVRGYFIWSLLDNFEWAFGYTIKFGLYYVDFDSQRRAPKLSAEWYKKFLNGSNLPKVKEDDAKLILSLVSSLDRSQFPPHFLFGTATSSFQIEGAYLEGNKGLSNWDVFSHIYGHINDGSNADIADDHYHRYLEDIELMHSLGVNAYRFSISWSRILPRGRFGDVNPVGVAFYNSLIDALVSKGIQPFVTLNHFDVPHELEVRYGAWLSPEIKKDFAYFAEVCFREFGDRVKFWTTFNEPNLMIKFGYIIGRYPPGRCSKPFGNCGLGNSSLEPYIVAHNILLSHAITVGIYRSKYQAKQGGSIGIVISTIWYEPLTNTTADHLAAQRARSFENAWFLDPLFFGDYPSEMREILASSLPTFTSEEKKLLQNKLDFIGINHYMALYVKDCMFSSCALDGYNGNALVFATGERNGIPIGEQTGMPRAYVVPDGIEKAVTYMKQRYNNTPMYITENGYAQQINSSITVNKLIDDVERAKYIHDYLASLSSAIREGADVRGYFVWSLMDNFEWLFGYTLRFGLHYVDFKTQERIPKLSARWYKNFLEGSNLRTNWDFNLQEDSSTY</sequence>
<dbReference type="Pfam" id="PF00232">
    <property type="entry name" value="Glyco_hydro_1"/>
    <property type="match status" value="2"/>
</dbReference>
<dbReference type="AlphaFoldDB" id="A0A199WAC5"/>
<keyword evidence="4" id="KW-1015">Disulfide bond</keyword>
<feature type="signal peptide" evidence="5">
    <location>
        <begin position="1"/>
        <end position="29"/>
    </location>
</feature>
<dbReference type="STRING" id="4615.A0A199WAC5"/>
<dbReference type="Gene3D" id="3.20.20.80">
    <property type="entry name" value="Glycosidases"/>
    <property type="match status" value="2"/>
</dbReference>
<evidence type="ECO:0000256" key="3">
    <source>
        <dbReference type="ARBA" id="ARBA00022801"/>
    </source>
</evidence>
<dbReference type="PANTHER" id="PTHR10353:SF236">
    <property type="entry name" value="BETA-GLUCOSIDASE 18"/>
    <property type="match status" value="1"/>
</dbReference>
<dbReference type="GO" id="GO:0033907">
    <property type="term" value="F:beta-D-fucosidase activity"/>
    <property type="evidence" value="ECO:0007669"/>
    <property type="project" value="UniProtKB-ARBA"/>
</dbReference>
<dbReference type="PRINTS" id="PR00131">
    <property type="entry name" value="GLHYDRLASE1"/>
</dbReference>
<feature type="chain" id="PRO_5008508627" evidence="5">
    <location>
        <begin position="30"/>
        <end position="1013"/>
    </location>
</feature>
<organism evidence="6 7">
    <name type="scientific">Ananas comosus</name>
    <name type="common">Pineapple</name>
    <name type="synonym">Ananas ananas</name>
    <dbReference type="NCBI Taxonomy" id="4615"/>
    <lineage>
        <taxon>Eukaryota</taxon>
        <taxon>Viridiplantae</taxon>
        <taxon>Streptophyta</taxon>
        <taxon>Embryophyta</taxon>
        <taxon>Tracheophyta</taxon>
        <taxon>Spermatophyta</taxon>
        <taxon>Magnoliopsida</taxon>
        <taxon>Liliopsida</taxon>
        <taxon>Poales</taxon>
        <taxon>Bromeliaceae</taxon>
        <taxon>Bromelioideae</taxon>
        <taxon>Ananas</taxon>
    </lineage>
</organism>
<evidence type="ECO:0000256" key="2">
    <source>
        <dbReference type="ARBA" id="ARBA00022729"/>
    </source>
</evidence>
<proteinExistence type="inferred from homology"/>
<dbReference type="InterPro" id="IPR017853">
    <property type="entry name" value="GH"/>
</dbReference>
<dbReference type="PANTHER" id="PTHR10353">
    <property type="entry name" value="GLYCOSYL HYDROLASE"/>
    <property type="match status" value="1"/>
</dbReference>
<dbReference type="FunFam" id="3.20.20.80:FF:000020">
    <property type="entry name" value="Beta-glucosidase 12"/>
    <property type="match status" value="2"/>
</dbReference>
<protein>
    <submittedName>
        <fullName evidence="6">Putative inactive beta-glucosidase 14</fullName>
    </submittedName>
</protein>
<name>A0A199WAC5_ANACO</name>
<keyword evidence="3" id="KW-0378">Hydrolase</keyword>
<dbReference type="Proteomes" id="UP000092600">
    <property type="component" value="Unassembled WGS sequence"/>
</dbReference>
<dbReference type="GO" id="GO:0008422">
    <property type="term" value="F:beta-glucosidase activity"/>
    <property type="evidence" value="ECO:0007669"/>
    <property type="project" value="TreeGrafter"/>
</dbReference>
<accession>A0A199WAC5</accession>
<dbReference type="GO" id="GO:0005975">
    <property type="term" value="P:carbohydrate metabolic process"/>
    <property type="evidence" value="ECO:0007669"/>
    <property type="project" value="InterPro"/>
</dbReference>
<dbReference type="InterPro" id="IPR033132">
    <property type="entry name" value="GH_1_N_CS"/>
</dbReference>
<dbReference type="GO" id="GO:0004565">
    <property type="term" value="F:beta-galactosidase activity"/>
    <property type="evidence" value="ECO:0007669"/>
    <property type="project" value="UniProtKB-ARBA"/>
</dbReference>
<reference evidence="6 7" key="1">
    <citation type="journal article" date="2016" name="DNA Res.">
        <title>The draft genome of MD-2 pineapple using hybrid error correction of long reads.</title>
        <authorList>
            <person name="Redwan R.M."/>
            <person name="Saidin A."/>
            <person name="Kumar S.V."/>
        </authorList>
    </citation>
    <scope>NUCLEOTIDE SEQUENCE [LARGE SCALE GENOMIC DNA]</scope>
    <source>
        <strain evidence="7">cv. MD2</strain>
        <tissue evidence="6">Leaf</tissue>
    </source>
</reference>
<evidence type="ECO:0000256" key="4">
    <source>
        <dbReference type="ARBA" id="ARBA00023157"/>
    </source>
</evidence>
<dbReference type="SUPFAM" id="SSF51445">
    <property type="entry name" value="(Trans)glycosidases"/>
    <property type="match status" value="2"/>
</dbReference>
<evidence type="ECO:0000256" key="1">
    <source>
        <dbReference type="ARBA" id="ARBA00010838"/>
    </source>
</evidence>